<keyword evidence="1" id="KW-0812">Transmembrane</keyword>
<name>A0ABM9CEZ0_9BACL</name>
<dbReference type="Proteomes" id="UP000838686">
    <property type="component" value="Unassembled WGS sequence"/>
</dbReference>
<accession>A0ABM9CEZ0</accession>
<evidence type="ECO:0000313" key="2">
    <source>
        <dbReference type="EMBL" id="CAH1210892.1"/>
    </source>
</evidence>
<feature type="transmembrane region" description="Helical" evidence="1">
    <location>
        <begin position="12"/>
        <end position="29"/>
    </location>
</feature>
<sequence>MLRRRRRAGPLRLKLLVGLMVAVIGWMMWHNAVSLFTASESDDPEALQLVKKFYAFEQAGDFGSSWELFHPLMEAYFNKSAYIQRRAHITMQDYGVKTFQFSTSEPKLLIDWRMNKEAAPFAEAYEIIVTQAFQTPFGNFELVQPCYAVWESGEWRMLWSYVEKAEGD</sequence>
<dbReference type="RefSeq" id="WP_236343649.1">
    <property type="nucleotide sequence ID" value="NZ_CAKMMF010000018.1"/>
</dbReference>
<dbReference type="EMBL" id="CAKMMF010000018">
    <property type="protein sequence ID" value="CAH1210892.1"/>
    <property type="molecule type" value="Genomic_DNA"/>
</dbReference>
<evidence type="ECO:0000256" key="1">
    <source>
        <dbReference type="SAM" id="Phobius"/>
    </source>
</evidence>
<organism evidence="2 3">
    <name type="scientific">Paenibacillus plantiphilus</name>
    <dbReference type="NCBI Taxonomy" id="2905650"/>
    <lineage>
        <taxon>Bacteria</taxon>
        <taxon>Bacillati</taxon>
        <taxon>Bacillota</taxon>
        <taxon>Bacilli</taxon>
        <taxon>Bacillales</taxon>
        <taxon>Paenibacillaceae</taxon>
        <taxon>Paenibacillus</taxon>
    </lineage>
</organism>
<keyword evidence="1" id="KW-1133">Transmembrane helix</keyword>
<keyword evidence="3" id="KW-1185">Reference proteome</keyword>
<gene>
    <name evidence="2" type="ORF">PAECIP111893_03319</name>
</gene>
<comment type="caution">
    <text evidence="2">The sequence shown here is derived from an EMBL/GenBank/DDBJ whole genome shotgun (WGS) entry which is preliminary data.</text>
</comment>
<keyword evidence="1" id="KW-0472">Membrane</keyword>
<dbReference type="InterPro" id="IPR032710">
    <property type="entry name" value="NTF2-like_dom_sf"/>
</dbReference>
<evidence type="ECO:0000313" key="3">
    <source>
        <dbReference type="Proteomes" id="UP000838686"/>
    </source>
</evidence>
<evidence type="ECO:0008006" key="4">
    <source>
        <dbReference type="Google" id="ProtNLM"/>
    </source>
</evidence>
<proteinExistence type="predicted"/>
<reference evidence="2" key="1">
    <citation type="submission" date="2022-01" db="EMBL/GenBank/DDBJ databases">
        <authorList>
            <person name="Criscuolo A."/>
        </authorList>
    </citation>
    <scope>NUCLEOTIDE SEQUENCE</scope>
    <source>
        <strain evidence="2">CIP111893</strain>
    </source>
</reference>
<protein>
    <recommendedName>
        <fullName evidence="4">Nuclear transport factor 2 family protein</fullName>
    </recommendedName>
</protein>
<dbReference type="SUPFAM" id="SSF54427">
    <property type="entry name" value="NTF2-like"/>
    <property type="match status" value="1"/>
</dbReference>